<organism evidence="1 2">
    <name type="scientific">Cucumis melo var. makuwa</name>
    <name type="common">Oriental melon</name>
    <dbReference type="NCBI Taxonomy" id="1194695"/>
    <lineage>
        <taxon>Eukaryota</taxon>
        <taxon>Viridiplantae</taxon>
        <taxon>Streptophyta</taxon>
        <taxon>Embryophyta</taxon>
        <taxon>Tracheophyta</taxon>
        <taxon>Spermatophyta</taxon>
        <taxon>Magnoliopsida</taxon>
        <taxon>eudicotyledons</taxon>
        <taxon>Gunneridae</taxon>
        <taxon>Pentapetalae</taxon>
        <taxon>rosids</taxon>
        <taxon>fabids</taxon>
        <taxon>Cucurbitales</taxon>
        <taxon>Cucurbitaceae</taxon>
        <taxon>Benincaseae</taxon>
        <taxon>Cucumis</taxon>
    </lineage>
</organism>
<comment type="caution">
    <text evidence="1">The sequence shown here is derived from an EMBL/GenBank/DDBJ whole genome shotgun (WGS) entry which is preliminary data.</text>
</comment>
<dbReference type="EMBL" id="SSTE01010075">
    <property type="protein sequence ID" value="KAA0052827.1"/>
    <property type="molecule type" value="Genomic_DNA"/>
</dbReference>
<protein>
    <submittedName>
        <fullName evidence="1">Ty3-gypsy retrotransposon protein</fullName>
    </submittedName>
</protein>
<dbReference type="OrthoDB" id="1729438at2759"/>
<evidence type="ECO:0000313" key="1">
    <source>
        <dbReference type="EMBL" id="KAA0052827.1"/>
    </source>
</evidence>
<name>A0A5A7UE94_CUCMM</name>
<gene>
    <name evidence="1" type="ORF">E6C27_scaffold773G00230</name>
</gene>
<reference evidence="1 2" key="1">
    <citation type="submission" date="2019-08" db="EMBL/GenBank/DDBJ databases">
        <title>Draft genome sequences of two oriental melons (Cucumis melo L. var makuwa).</title>
        <authorList>
            <person name="Kwon S.-Y."/>
        </authorList>
    </citation>
    <scope>NUCLEOTIDE SEQUENCE [LARGE SCALE GENOMIC DNA]</scope>
    <source>
        <strain evidence="2">cv. SW 3</strain>
        <tissue evidence="1">Leaf</tissue>
    </source>
</reference>
<evidence type="ECO:0000313" key="2">
    <source>
        <dbReference type="Proteomes" id="UP000321393"/>
    </source>
</evidence>
<sequence>MYTQGMHWGLLYILQRIKPHTFEGLATRAHDMELSIASRGTKDFPVPKVRKDKKETKGAERIVKSIVKESMVVNTTPLKFSKRKEGRAEKKDDQSVRRRLTLKERQEKVYPFPDLDIANMLEQLLEKQLIQLPECKQPEQAEKVDDPNCCKYLWVISHPVEKYFVSNELILRLAHEKKIELD</sequence>
<dbReference type="AlphaFoldDB" id="A0A5A7UE94"/>
<dbReference type="PANTHER" id="PTHR33437">
    <property type="entry name" value="OS06G0361200 PROTEIN"/>
    <property type="match status" value="1"/>
</dbReference>
<dbReference type="PANTHER" id="PTHR33437:SF2">
    <property type="entry name" value="OS06G0361200 PROTEIN"/>
    <property type="match status" value="1"/>
</dbReference>
<proteinExistence type="predicted"/>
<dbReference type="Proteomes" id="UP000321393">
    <property type="component" value="Unassembled WGS sequence"/>
</dbReference>
<accession>A0A5A7UE94</accession>